<dbReference type="Proteomes" id="UP000294824">
    <property type="component" value="Unassembled WGS sequence"/>
</dbReference>
<evidence type="ECO:0000313" key="1">
    <source>
        <dbReference type="EMBL" id="TDY61127.1"/>
    </source>
</evidence>
<name>A0A4R8MAI1_9FLAO</name>
<evidence type="ECO:0000313" key="2">
    <source>
        <dbReference type="Proteomes" id="UP000294824"/>
    </source>
</evidence>
<reference evidence="1 2" key="1">
    <citation type="submission" date="2019-03" db="EMBL/GenBank/DDBJ databases">
        <title>Genomic Encyclopedia of Type Strains, Phase III (KMG-III): the genomes of soil and plant-associated and newly described type strains.</title>
        <authorList>
            <person name="Whitman W."/>
        </authorList>
    </citation>
    <scope>NUCLEOTIDE SEQUENCE [LARGE SCALE GENOMIC DNA]</scope>
    <source>
        <strain evidence="1 2">CECT 8301</strain>
    </source>
</reference>
<proteinExistence type="predicted"/>
<dbReference type="EMBL" id="SORL01000010">
    <property type="protein sequence ID" value="TDY61127.1"/>
    <property type="molecule type" value="Genomic_DNA"/>
</dbReference>
<gene>
    <name evidence="1" type="ORF">DFQ06_3144</name>
</gene>
<organism evidence="1 2">
    <name type="scientific">Algibacter lectus</name>
    <dbReference type="NCBI Taxonomy" id="221126"/>
    <lineage>
        <taxon>Bacteria</taxon>
        <taxon>Pseudomonadati</taxon>
        <taxon>Bacteroidota</taxon>
        <taxon>Flavobacteriia</taxon>
        <taxon>Flavobacteriales</taxon>
        <taxon>Flavobacteriaceae</taxon>
        <taxon>Algibacter</taxon>
    </lineage>
</organism>
<keyword evidence="2" id="KW-1185">Reference proteome</keyword>
<comment type="caution">
    <text evidence="1">The sequence shown here is derived from an EMBL/GenBank/DDBJ whole genome shotgun (WGS) entry which is preliminary data.</text>
</comment>
<dbReference type="AlphaFoldDB" id="A0A4R8MAI1"/>
<sequence length="118" mass="13984">MVFFGILFLIMLTVFFIVHYFKADLYIQNFSIVNNALEIRYQRNLSKNDVKSFLTHSKTIKSFSFNSKSFLDTSHNISIKYIDEDGLHLKKIFKTNNDDTFTSIIHHLKNEKKQSHFL</sequence>
<accession>A0A4R8MAI1</accession>
<protein>
    <submittedName>
        <fullName evidence="1">Uncharacterized protein</fullName>
    </submittedName>
</protein>